<accession>A0A3Q3A0E0</accession>
<dbReference type="KEGG" id="kmr:108244560"/>
<dbReference type="STRING" id="37003.ENSKMAP00000009613"/>
<sequence length="136" mass="16311">MSKRDPFPAPKLENDFTLDGFRPQLRKTHNKPSHISQKEEPWSHLHDTATLASTRRNVMYLDYQVPNDSLDFQLKTIYDHHNDAFWSKNQMLCQREIVCEHLRKRAELEMEALEKEREDDIRVWVDPRRTSVHSIK</sequence>
<dbReference type="OrthoDB" id="10013535at2759"/>
<evidence type="ECO:0000313" key="3">
    <source>
        <dbReference type="Proteomes" id="UP000264800"/>
    </source>
</evidence>
<dbReference type="InterPro" id="IPR022179">
    <property type="entry name" value="CFAP276"/>
</dbReference>
<dbReference type="GeneID" id="108244560"/>
<name>A0A3Q3A0E0_KRYMA</name>
<keyword evidence="3" id="KW-1185">Reference proteome</keyword>
<feature type="region of interest" description="Disordered" evidence="1">
    <location>
        <begin position="23"/>
        <end position="42"/>
    </location>
</feature>
<dbReference type="Ensembl" id="ENSKMAT00000009760.1">
    <property type="protein sequence ID" value="ENSKMAP00000009613.1"/>
    <property type="gene ID" value="ENSKMAG00000007214.1"/>
</dbReference>
<dbReference type="OMA" id="EEPWSHL"/>
<dbReference type="AlphaFoldDB" id="A0A3Q3A0E0"/>
<dbReference type="CTD" id="127003"/>
<reference evidence="2" key="2">
    <citation type="submission" date="2025-09" db="UniProtKB">
        <authorList>
            <consortium name="Ensembl"/>
        </authorList>
    </citation>
    <scope>IDENTIFICATION</scope>
</reference>
<organism evidence="2 3">
    <name type="scientific">Kryptolebias marmoratus</name>
    <name type="common">Mangrove killifish</name>
    <name type="synonym">Rivulus marmoratus</name>
    <dbReference type="NCBI Taxonomy" id="37003"/>
    <lineage>
        <taxon>Eukaryota</taxon>
        <taxon>Metazoa</taxon>
        <taxon>Chordata</taxon>
        <taxon>Craniata</taxon>
        <taxon>Vertebrata</taxon>
        <taxon>Euteleostomi</taxon>
        <taxon>Actinopterygii</taxon>
        <taxon>Neopterygii</taxon>
        <taxon>Teleostei</taxon>
        <taxon>Neoteleostei</taxon>
        <taxon>Acanthomorphata</taxon>
        <taxon>Ovalentaria</taxon>
        <taxon>Atherinomorphae</taxon>
        <taxon>Cyprinodontiformes</taxon>
        <taxon>Rivulidae</taxon>
        <taxon>Kryptolebias</taxon>
    </lineage>
</organism>
<proteinExistence type="predicted"/>
<dbReference type="GeneTree" id="ENSGT00940000173571"/>
<dbReference type="Proteomes" id="UP000264800">
    <property type="component" value="Unplaced"/>
</dbReference>
<reference evidence="2" key="1">
    <citation type="submission" date="2025-08" db="UniProtKB">
        <authorList>
            <consortium name="Ensembl"/>
        </authorList>
    </citation>
    <scope>IDENTIFICATION</scope>
</reference>
<evidence type="ECO:0000256" key="1">
    <source>
        <dbReference type="SAM" id="MobiDB-lite"/>
    </source>
</evidence>
<dbReference type="Pfam" id="PF12494">
    <property type="entry name" value="DUF3695"/>
    <property type="match status" value="1"/>
</dbReference>
<dbReference type="RefSeq" id="XP_017286361.1">
    <property type="nucleotide sequence ID" value="XM_017430872.3"/>
</dbReference>
<evidence type="ECO:0000313" key="2">
    <source>
        <dbReference type="Ensembl" id="ENSKMAP00000009613.1"/>
    </source>
</evidence>
<protein>
    <submittedName>
        <fullName evidence="2">Uncharacterized protein</fullName>
    </submittedName>
</protein>